<feature type="transmembrane region" description="Helical" evidence="5">
    <location>
        <begin position="39"/>
        <end position="60"/>
    </location>
</feature>
<dbReference type="OrthoDB" id="407617at2759"/>
<evidence type="ECO:0000256" key="1">
    <source>
        <dbReference type="ARBA" id="ARBA00004141"/>
    </source>
</evidence>
<evidence type="ECO:0000256" key="3">
    <source>
        <dbReference type="ARBA" id="ARBA00022989"/>
    </source>
</evidence>
<dbReference type="EMBL" id="KN880464">
    <property type="protein sequence ID" value="KIY70695.1"/>
    <property type="molecule type" value="Genomic_DNA"/>
</dbReference>
<name>A0A0D7BKH2_9AGAR</name>
<keyword evidence="3 5" id="KW-1133">Transmembrane helix</keyword>
<dbReference type="AlphaFoldDB" id="A0A0D7BKH2"/>
<dbReference type="PANTHER" id="PTHR16201">
    <property type="entry name" value="SEVEN TRANSMEMBRANE PROTEIN 1-RELATED"/>
    <property type="match status" value="1"/>
</dbReference>
<evidence type="ECO:0000313" key="7">
    <source>
        <dbReference type="Proteomes" id="UP000054007"/>
    </source>
</evidence>
<feature type="transmembrane region" description="Helical" evidence="5">
    <location>
        <begin position="72"/>
        <end position="90"/>
    </location>
</feature>
<feature type="transmembrane region" description="Helical" evidence="5">
    <location>
        <begin position="159"/>
        <end position="183"/>
    </location>
</feature>
<evidence type="ECO:0000256" key="2">
    <source>
        <dbReference type="ARBA" id="ARBA00022692"/>
    </source>
</evidence>
<evidence type="ECO:0000313" key="6">
    <source>
        <dbReference type="EMBL" id="KIY70695.1"/>
    </source>
</evidence>
<keyword evidence="7" id="KW-1185">Reference proteome</keyword>
<dbReference type="GO" id="GO:0016020">
    <property type="term" value="C:membrane"/>
    <property type="evidence" value="ECO:0007669"/>
    <property type="project" value="UniProtKB-SubCell"/>
</dbReference>
<reference evidence="6 7" key="1">
    <citation type="journal article" date="2015" name="Fungal Genet. Biol.">
        <title>Evolution of novel wood decay mechanisms in Agaricales revealed by the genome sequences of Fistulina hepatica and Cylindrobasidium torrendii.</title>
        <authorList>
            <person name="Floudas D."/>
            <person name="Held B.W."/>
            <person name="Riley R."/>
            <person name="Nagy L.G."/>
            <person name="Koehler G."/>
            <person name="Ransdell A.S."/>
            <person name="Younus H."/>
            <person name="Chow J."/>
            <person name="Chiniquy J."/>
            <person name="Lipzen A."/>
            <person name="Tritt A."/>
            <person name="Sun H."/>
            <person name="Haridas S."/>
            <person name="LaButti K."/>
            <person name="Ohm R.A."/>
            <person name="Kues U."/>
            <person name="Blanchette R.A."/>
            <person name="Grigoriev I.V."/>
            <person name="Minto R.E."/>
            <person name="Hibbett D.S."/>
        </authorList>
    </citation>
    <scope>NUCLEOTIDE SEQUENCE [LARGE SCALE GENOMIC DNA]</scope>
    <source>
        <strain evidence="6 7">FP15055 ss-10</strain>
    </source>
</reference>
<feature type="transmembrane region" description="Helical" evidence="5">
    <location>
        <begin position="189"/>
        <end position="212"/>
    </location>
</feature>
<dbReference type="Gene3D" id="1.20.1280.290">
    <property type="match status" value="2"/>
</dbReference>
<keyword evidence="4 5" id="KW-0472">Membrane</keyword>
<evidence type="ECO:0008006" key="8">
    <source>
        <dbReference type="Google" id="ProtNLM"/>
    </source>
</evidence>
<evidence type="ECO:0000256" key="4">
    <source>
        <dbReference type="ARBA" id="ARBA00023136"/>
    </source>
</evidence>
<dbReference type="InterPro" id="IPR051415">
    <property type="entry name" value="LAAT-1"/>
</dbReference>
<organism evidence="6 7">
    <name type="scientific">Cylindrobasidium torrendii FP15055 ss-10</name>
    <dbReference type="NCBI Taxonomy" id="1314674"/>
    <lineage>
        <taxon>Eukaryota</taxon>
        <taxon>Fungi</taxon>
        <taxon>Dikarya</taxon>
        <taxon>Basidiomycota</taxon>
        <taxon>Agaricomycotina</taxon>
        <taxon>Agaricomycetes</taxon>
        <taxon>Agaricomycetidae</taxon>
        <taxon>Agaricales</taxon>
        <taxon>Marasmiineae</taxon>
        <taxon>Physalacriaceae</taxon>
        <taxon>Cylindrobasidium</taxon>
    </lineage>
</organism>
<proteinExistence type="predicted"/>
<feature type="transmembrane region" description="Helical" evidence="5">
    <location>
        <begin position="131"/>
        <end position="147"/>
    </location>
</feature>
<dbReference type="Proteomes" id="UP000054007">
    <property type="component" value="Unassembled WGS sequence"/>
</dbReference>
<protein>
    <recommendedName>
        <fullName evidence="8">PQ-loop-domain-containing protein</fullName>
    </recommendedName>
</protein>
<feature type="transmembrane region" description="Helical" evidence="5">
    <location>
        <begin position="97"/>
        <end position="119"/>
    </location>
</feature>
<gene>
    <name evidence="6" type="ORF">CYLTODRAFT_337350</name>
</gene>
<keyword evidence="2 5" id="KW-0812">Transmembrane</keyword>
<comment type="subcellular location">
    <subcellularLocation>
        <location evidence="1">Membrane</location>
        <topology evidence="1">Multi-pass membrane protein</topology>
    </subcellularLocation>
</comment>
<evidence type="ECO:0000256" key="5">
    <source>
        <dbReference type="SAM" id="Phobius"/>
    </source>
</evidence>
<sequence length="221" mass="24507">MPVNYAAENVLGTFGAVCWTIQLTPQIWKSWRSKSTDGLSPYLVGIWSISGVWMGIYAILQDLNVPLIVQPHLFAALSLISLAQCLYYSYHWPLWRITTGCVLSLVIAAGLDVGMVYAIRPSYAHGNNGGVYFFGILASITLAVGLLPQYWEIYKHREVVGISLTFMFVDWLGGVVSLLSLVFRPEFDVLAGVAYSLVIALDGVVLIAALILNPRARRRRR</sequence>
<feature type="non-terminal residue" evidence="6">
    <location>
        <position position="221"/>
    </location>
</feature>
<dbReference type="PANTHER" id="PTHR16201:SF37">
    <property type="entry name" value="PQ-LOOP REPEAT-CONTAINING PROTEIN"/>
    <property type="match status" value="1"/>
</dbReference>
<accession>A0A0D7BKH2</accession>
<dbReference type="Pfam" id="PF04193">
    <property type="entry name" value="PQ-loop"/>
    <property type="match status" value="2"/>
</dbReference>
<dbReference type="SMART" id="SM00679">
    <property type="entry name" value="CTNS"/>
    <property type="match status" value="2"/>
</dbReference>
<dbReference type="InterPro" id="IPR006603">
    <property type="entry name" value="PQ-loop_rpt"/>
</dbReference>